<protein>
    <submittedName>
        <fullName evidence="2">Uncharacterized protein</fullName>
    </submittedName>
</protein>
<gene>
    <name evidence="2" type="ORF">KC19_4G190700</name>
</gene>
<dbReference type="Proteomes" id="UP000822688">
    <property type="component" value="Chromosome 4"/>
</dbReference>
<dbReference type="EMBL" id="CM026424">
    <property type="protein sequence ID" value="KAG0580677.1"/>
    <property type="molecule type" value="Genomic_DNA"/>
</dbReference>
<evidence type="ECO:0000313" key="2">
    <source>
        <dbReference type="EMBL" id="KAG0580677.1"/>
    </source>
</evidence>
<feature type="compositionally biased region" description="Polar residues" evidence="1">
    <location>
        <begin position="47"/>
        <end position="66"/>
    </location>
</feature>
<organism evidence="2 3">
    <name type="scientific">Ceratodon purpureus</name>
    <name type="common">Fire moss</name>
    <name type="synonym">Dicranum purpureum</name>
    <dbReference type="NCBI Taxonomy" id="3225"/>
    <lineage>
        <taxon>Eukaryota</taxon>
        <taxon>Viridiplantae</taxon>
        <taxon>Streptophyta</taxon>
        <taxon>Embryophyta</taxon>
        <taxon>Bryophyta</taxon>
        <taxon>Bryophytina</taxon>
        <taxon>Bryopsida</taxon>
        <taxon>Dicranidae</taxon>
        <taxon>Pseudoditrichales</taxon>
        <taxon>Ditrichaceae</taxon>
        <taxon>Ceratodon</taxon>
    </lineage>
</organism>
<dbReference type="AlphaFoldDB" id="A0A8T0ICL0"/>
<evidence type="ECO:0000313" key="3">
    <source>
        <dbReference type="Proteomes" id="UP000822688"/>
    </source>
</evidence>
<feature type="region of interest" description="Disordered" evidence="1">
    <location>
        <begin position="47"/>
        <end position="69"/>
    </location>
</feature>
<sequence>MLLSFLSTKSCYSPHTVRLQHKKALENIGFLPGHRKGHNARNDLIMHNTTTTDKNSSTESTNNATRSPDWKVRVFGDGTIISMDSVVAQPPTKRFCASRPSTPELKTY</sequence>
<accession>A0A8T0ICL0</accession>
<comment type="caution">
    <text evidence="2">The sequence shown here is derived from an EMBL/GenBank/DDBJ whole genome shotgun (WGS) entry which is preliminary data.</text>
</comment>
<name>A0A8T0ICL0_CERPU</name>
<keyword evidence="3" id="KW-1185">Reference proteome</keyword>
<reference evidence="2" key="1">
    <citation type="submission" date="2020-06" db="EMBL/GenBank/DDBJ databases">
        <title>WGS assembly of Ceratodon purpureus strain R40.</title>
        <authorList>
            <person name="Carey S.B."/>
            <person name="Jenkins J."/>
            <person name="Shu S."/>
            <person name="Lovell J.T."/>
            <person name="Sreedasyam A."/>
            <person name="Maumus F."/>
            <person name="Tiley G.P."/>
            <person name="Fernandez-Pozo N."/>
            <person name="Barry K."/>
            <person name="Chen C."/>
            <person name="Wang M."/>
            <person name="Lipzen A."/>
            <person name="Daum C."/>
            <person name="Saski C.A."/>
            <person name="Payton A.C."/>
            <person name="Mcbreen J.C."/>
            <person name="Conrad R.E."/>
            <person name="Kollar L.M."/>
            <person name="Olsson S."/>
            <person name="Huttunen S."/>
            <person name="Landis J.B."/>
            <person name="Wickett N.J."/>
            <person name="Johnson M.G."/>
            <person name="Rensing S.A."/>
            <person name="Grimwood J."/>
            <person name="Schmutz J."/>
            <person name="Mcdaniel S.F."/>
        </authorList>
    </citation>
    <scope>NUCLEOTIDE SEQUENCE</scope>
    <source>
        <strain evidence="2">R40</strain>
    </source>
</reference>
<proteinExistence type="predicted"/>
<evidence type="ECO:0000256" key="1">
    <source>
        <dbReference type="SAM" id="MobiDB-lite"/>
    </source>
</evidence>